<dbReference type="HAMAP" id="MF_00361">
    <property type="entry name" value="NAD_kinase"/>
    <property type="match status" value="1"/>
</dbReference>
<feature type="binding site" evidence="6">
    <location>
        <position position="170"/>
    </location>
    <ligand>
        <name>NAD(+)</name>
        <dbReference type="ChEBI" id="CHEBI:57540"/>
    </ligand>
</feature>
<keyword evidence="1 6" id="KW-0808">Transferase</keyword>
<dbReference type="Gene3D" id="2.60.200.30">
    <property type="entry name" value="Probable inorganic polyphosphate/atp-NAD kinase, domain 2"/>
    <property type="match status" value="1"/>
</dbReference>
<reference evidence="7 8" key="1">
    <citation type="submission" date="2021-04" db="EMBL/GenBank/DDBJ databases">
        <title>Genomics, taxonomy and metabolism of representatives of sulfur bacteria of the genus Thiothrix: Thiothrix fructosivorans QT, Thiothrix unzii A1T and three new species, Thiothrix subterranea sp. nov., Thiothrix litoralis sp. nov. and 'Candidatus Thiothrix anitrata' sp. nov.</title>
        <authorList>
            <person name="Ravin N.V."/>
            <person name="Smolyakov D."/>
            <person name="Rudenko T.S."/>
            <person name="Mardanov A.V."/>
            <person name="Beletsky A.V."/>
            <person name="Markov N.D."/>
            <person name="Fomenkov A.I."/>
            <person name="Roberts R.J."/>
            <person name="Karnachuk O.V."/>
            <person name="Novikov A."/>
            <person name="Grabovich M.Y."/>
        </authorList>
    </citation>
    <scope>NUCLEOTIDE SEQUENCE [LARGE SCALE GENOMIC DNA]</scope>
    <source>
        <strain evidence="7 8">AS</strain>
    </source>
</reference>
<feature type="binding site" evidence="6">
    <location>
        <begin position="200"/>
        <end position="205"/>
    </location>
    <ligand>
        <name>NAD(+)</name>
        <dbReference type="ChEBI" id="CHEBI:57540"/>
    </ligand>
</feature>
<feature type="binding site" evidence="6">
    <location>
        <position position="260"/>
    </location>
    <ligand>
        <name>NAD(+)</name>
        <dbReference type="ChEBI" id="CHEBI:57540"/>
    </ligand>
</feature>
<dbReference type="Proteomes" id="UP000672039">
    <property type="component" value="Chromosome"/>
</dbReference>
<sequence length="304" mass="33748">MRSFASLAALIRQAMVMTPFSHIGLFTKPNDTRVDKTLHQLHEFLIQRGLHVHCDRNAGIILGLPTMPTDVLAQHIDLAIVVGGDGTLLGAGRLLADHEVPIIGINLGRLGFLVDISPDEALTQLEEIFNGQYKEEPRFVLHADVIREDAIIGSGDALNDVVLHVRNEVRMIEFTTRVDGHFVNTQRADGLVITTPTGSTAYALSSGGPIMHPSLQAIALVPICPHTLSDRPLVINNQSLIEVHLCEDRDIPARLSFDGQNNIELESGDLLRIHTRPEKVRLLHPQSYDYFHILREKLHWGVQL</sequence>
<gene>
    <name evidence="6" type="primary">nadK</name>
    <name evidence="7" type="ORF">J9253_06925</name>
</gene>
<evidence type="ECO:0000256" key="3">
    <source>
        <dbReference type="ARBA" id="ARBA00022857"/>
    </source>
</evidence>
<comment type="caution">
    <text evidence="6">Lacks conserved residue(s) required for the propagation of feature annotation.</text>
</comment>
<feature type="binding site" evidence="6">
    <location>
        <begin position="159"/>
        <end position="160"/>
    </location>
    <ligand>
        <name>NAD(+)</name>
        <dbReference type="ChEBI" id="CHEBI:57540"/>
    </ligand>
</feature>
<dbReference type="PANTHER" id="PTHR20275:SF0">
    <property type="entry name" value="NAD KINASE"/>
    <property type="match status" value="1"/>
</dbReference>
<dbReference type="Pfam" id="PF20143">
    <property type="entry name" value="NAD_kinase_C"/>
    <property type="match status" value="1"/>
</dbReference>
<evidence type="ECO:0000256" key="2">
    <source>
        <dbReference type="ARBA" id="ARBA00022777"/>
    </source>
</evidence>
<feature type="binding site" evidence="6">
    <location>
        <position position="187"/>
    </location>
    <ligand>
        <name>NAD(+)</name>
        <dbReference type="ChEBI" id="CHEBI:57540"/>
    </ligand>
</feature>
<feature type="binding site" evidence="6">
    <location>
        <begin position="85"/>
        <end position="86"/>
    </location>
    <ligand>
        <name>NAD(+)</name>
        <dbReference type="ChEBI" id="CHEBI:57540"/>
    </ligand>
</feature>
<evidence type="ECO:0000256" key="6">
    <source>
        <dbReference type="HAMAP-Rule" id="MF_00361"/>
    </source>
</evidence>
<comment type="subcellular location">
    <subcellularLocation>
        <location evidence="6">Cytoplasm</location>
    </subcellularLocation>
</comment>
<dbReference type="EC" id="2.7.1.23" evidence="6"/>
<protein>
    <recommendedName>
        <fullName evidence="6">NAD kinase</fullName>
        <ecNumber evidence="6">2.7.1.23</ecNumber>
    </recommendedName>
    <alternativeName>
        <fullName evidence="6">ATP-dependent NAD kinase</fullName>
    </alternativeName>
</protein>
<keyword evidence="3 6" id="KW-0521">NADP</keyword>
<keyword evidence="6" id="KW-0547">Nucleotide-binding</keyword>
<dbReference type="SUPFAM" id="SSF111331">
    <property type="entry name" value="NAD kinase/diacylglycerol kinase-like"/>
    <property type="match status" value="1"/>
</dbReference>
<dbReference type="InterPro" id="IPR017438">
    <property type="entry name" value="ATP-NAD_kinase_N"/>
</dbReference>
<comment type="cofactor">
    <cofactor evidence="6">
        <name>a divalent metal cation</name>
        <dbReference type="ChEBI" id="CHEBI:60240"/>
    </cofactor>
</comment>
<dbReference type="InterPro" id="IPR016064">
    <property type="entry name" value="NAD/diacylglycerol_kinase_sf"/>
</dbReference>
<evidence type="ECO:0000256" key="5">
    <source>
        <dbReference type="ARBA" id="ARBA00047925"/>
    </source>
</evidence>
<proteinExistence type="inferred from homology"/>
<name>A0ABX7X159_9GAMM</name>
<dbReference type="NCBIfam" id="NF002306">
    <property type="entry name" value="PRK01231.1"/>
    <property type="match status" value="1"/>
</dbReference>
<dbReference type="InterPro" id="IPR017437">
    <property type="entry name" value="ATP-NAD_kinase_PpnK-typ_C"/>
</dbReference>
<dbReference type="EMBL" id="CP072801">
    <property type="protein sequence ID" value="QTR48363.1"/>
    <property type="molecule type" value="Genomic_DNA"/>
</dbReference>
<comment type="catalytic activity">
    <reaction evidence="5 6">
        <text>NAD(+) + ATP = ADP + NADP(+) + H(+)</text>
        <dbReference type="Rhea" id="RHEA:18629"/>
        <dbReference type="ChEBI" id="CHEBI:15378"/>
        <dbReference type="ChEBI" id="CHEBI:30616"/>
        <dbReference type="ChEBI" id="CHEBI:57540"/>
        <dbReference type="ChEBI" id="CHEBI:58349"/>
        <dbReference type="ChEBI" id="CHEBI:456216"/>
        <dbReference type="EC" id="2.7.1.23"/>
    </reaction>
</comment>
<accession>A0ABX7X159</accession>
<feature type="binding site" evidence="6">
    <location>
        <position position="189"/>
    </location>
    <ligand>
        <name>NAD(+)</name>
        <dbReference type="ChEBI" id="CHEBI:57540"/>
    </ligand>
</feature>
<feature type="active site" description="Proton acceptor" evidence="6">
    <location>
        <position position="85"/>
    </location>
</feature>
<evidence type="ECO:0000256" key="1">
    <source>
        <dbReference type="ARBA" id="ARBA00022679"/>
    </source>
</evidence>
<evidence type="ECO:0000256" key="4">
    <source>
        <dbReference type="ARBA" id="ARBA00023027"/>
    </source>
</evidence>
<keyword evidence="8" id="KW-1185">Reference proteome</keyword>
<keyword evidence="4 6" id="KW-0520">NAD</keyword>
<dbReference type="PANTHER" id="PTHR20275">
    <property type="entry name" value="NAD KINASE"/>
    <property type="match status" value="1"/>
</dbReference>
<dbReference type="Pfam" id="PF01513">
    <property type="entry name" value="NAD_kinase"/>
    <property type="match status" value="1"/>
</dbReference>
<keyword evidence="2 6" id="KW-0418">Kinase</keyword>
<organism evidence="7 8">
    <name type="scientific">Thiothrix litoralis</name>
    <dbReference type="NCBI Taxonomy" id="2891210"/>
    <lineage>
        <taxon>Bacteria</taxon>
        <taxon>Pseudomonadati</taxon>
        <taxon>Pseudomonadota</taxon>
        <taxon>Gammaproteobacteria</taxon>
        <taxon>Thiotrichales</taxon>
        <taxon>Thiotrichaceae</taxon>
        <taxon>Thiothrix</taxon>
    </lineage>
</organism>
<dbReference type="InterPro" id="IPR002504">
    <property type="entry name" value="NADK"/>
</dbReference>
<dbReference type="GO" id="GO:0003951">
    <property type="term" value="F:NAD+ kinase activity"/>
    <property type="evidence" value="ECO:0007669"/>
    <property type="project" value="UniProtKB-EC"/>
</dbReference>
<comment type="function">
    <text evidence="6">Involved in the regulation of the intracellular balance of NAD and NADP, and is a key enzyme in the biosynthesis of NADP. Catalyzes specifically the phosphorylation on 2'-hydroxyl of the adenosine moiety of NAD to yield NADP.</text>
</comment>
<keyword evidence="6" id="KW-0067">ATP-binding</keyword>
<dbReference type="Gene3D" id="3.40.50.10330">
    <property type="entry name" value="Probable inorganic polyphosphate/atp-NAD kinase, domain 1"/>
    <property type="match status" value="1"/>
</dbReference>
<keyword evidence="6" id="KW-0963">Cytoplasm</keyword>
<evidence type="ECO:0000313" key="7">
    <source>
        <dbReference type="EMBL" id="QTR48363.1"/>
    </source>
</evidence>
<evidence type="ECO:0000313" key="8">
    <source>
        <dbReference type="Proteomes" id="UP000672039"/>
    </source>
</evidence>
<comment type="similarity">
    <text evidence="6">Belongs to the NAD kinase family.</text>
</comment>